<gene>
    <name evidence="14" type="ORF">HMPREF2086_01427</name>
</gene>
<sequence length="313" mass="34728">METTFDAILQKNRLKTNIVLICYVAIFALVGLLVDIVRIDAPSLECGFAVLLSGQEPPLVTIIASLIACAIIAYSLKRFDAIMLKGDEYELLDASTHALPPLQARVRMAFDNVLLRAGISASSSQTPRLYLIHAPYMNAFASGWREENSLVAITSALAENLDEQELKAVLAHELSHIRHGDIRLTMCVGILSNILLLVCNNAVWLFMGNNRGGGANKARSILLILQFVLPLLTLWLQMFLSRSREYMADAGSAYLMHSPNPLISALEKIHNNYAKNDFKEIDTNPTRKAAYIFSDSFSTHPSLQNRIRSLRGE</sequence>
<keyword evidence="4 12" id="KW-0812">Transmembrane</keyword>
<accession>V8CA60</accession>
<dbReference type="HOGENOM" id="CLU_042266_2_1_7"/>
<dbReference type="STRING" id="1357400.HMPREF2086_01427"/>
<evidence type="ECO:0000256" key="1">
    <source>
        <dbReference type="ARBA" id="ARBA00004651"/>
    </source>
</evidence>
<keyword evidence="10 12" id="KW-0472">Membrane</keyword>
<evidence type="ECO:0000313" key="15">
    <source>
        <dbReference type="Proteomes" id="UP000018731"/>
    </source>
</evidence>
<keyword evidence="3 11" id="KW-0645">Protease</keyword>
<dbReference type="InterPro" id="IPR001915">
    <property type="entry name" value="Peptidase_M48"/>
</dbReference>
<dbReference type="Pfam" id="PF01435">
    <property type="entry name" value="Peptidase_M48"/>
    <property type="match status" value="1"/>
</dbReference>
<keyword evidence="9 11" id="KW-0482">Metalloprotease</keyword>
<dbReference type="GO" id="GO:0005886">
    <property type="term" value="C:plasma membrane"/>
    <property type="evidence" value="ECO:0007669"/>
    <property type="project" value="UniProtKB-SubCell"/>
</dbReference>
<comment type="subcellular location">
    <subcellularLocation>
        <location evidence="1">Cell membrane</location>
        <topology evidence="1">Multi-pass membrane protein</topology>
    </subcellularLocation>
</comment>
<evidence type="ECO:0000256" key="10">
    <source>
        <dbReference type="ARBA" id="ARBA00023136"/>
    </source>
</evidence>
<dbReference type="GO" id="GO:0004222">
    <property type="term" value="F:metalloendopeptidase activity"/>
    <property type="evidence" value="ECO:0007669"/>
    <property type="project" value="InterPro"/>
</dbReference>
<dbReference type="Gene3D" id="3.30.2010.10">
    <property type="entry name" value="Metalloproteases ('zincins'), catalytic domain"/>
    <property type="match status" value="1"/>
</dbReference>
<dbReference type="EMBL" id="AZJI01000005">
    <property type="protein sequence ID" value="ETD23621.1"/>
    <property type="molecule type" value="Genomic_DNA"/>
</dbReference>
<feature type="domain" description="Peptidase M48" evidence="13">
    <location>
        <begin position="104"/>
        <end position="312"/>
    </location>
</feature>
<dbReference type="Proteomes" id="UP000018731">
    <property type="component" value="Unassembled WGS sequence"/>
</dbReference>
<organism evidence="14 15">
    <name type="scientific">Helicobacter macacae MIT 99-5501</name>
    <dbReference type="NCBI Taxonomy" id="1357400"/>
    <lineage>
        <taxon>Bacteria</taxon>
        <taxon>Pseudomonadati</taxon>
        <taxon>Campylobacterota</taxon>
        <taxon>Epsilonproteobacteria</taxon>
        <taxon>Campylobacterales</taxon>
        <taxon>Helicobacteraceae</taxon>
        <taxon>Helicobacter</taxon>
    </lineage>
</organism>
<feature type="transmembrane region" description="Helical" evidence="12">
    <location>
        <begin position="18"/>
        <end position="39"/>
    </location>
</feature>
<comment type="cofactor">
    <cofactor evidence="11">
        <name>Zn(2+)</name>
        <dbReference type="ChEBI" id="CHEBI:29105"/>
    </cofactor>
    <text evidence="11">Binds 1 zinc ion per subunit.</text>
</comment>
<evidence type="ECO:0000256" key="2">
    <source>
        <dbReference type="ARBA" id="ARBA00022475"/>
    </source>
</evidence>
<evidence type="ECO:0000256" key="8">
    <source>
        <dbReference type="ARBA" id="ARBA00022989"/>
    </source>
</evidence>
<dbReference type="GO" id="GO:0046872">
    <property type="term" value="F:metal ion binding"/>
    <property type="evidence" value="ECO:0007669"/>
    <property type="project" value="UniProtKB-KW"/>
</dbReference>
<reference evidence="14 15" key="1">
    <citation type="journal article" date="2014" name="Genome Announc.">
        <title>Draft genome sequences of six enterohepatic helicobacter species isolated from humans and one from rhesus macaques.</title>
        <authorList>
            <person name="Shen Z."/>
            <person name="Sheh A."/>
            <person name="Young S.K."/>
            <person name="Abouelliel A."/>
            <person name="Ward D.V."/>
            <person name="Earl A.M."/>
            <person name="Fox J.G."/>
        </authorList>
    </citation>
    <scope>NUCLEOTIDE SEQUENCE [LARGE SCALE GENOMIC DNA]</scope>
    <source>
        <strain evidence="14 15">MIT 99-5501</strain>
    </source>
</reference>
<keyword evidence="5" id="KW-0479">Metal-binding</keyword>
<dbReference type="eggNOG" id="COG0501">
    <property type="taxonomic scope" value="Bacteria"/>
</dbReference>
<evidence type="ECO:0000256" key="12">
    <source>
        <dbReference type="SAM" id="Phobius"/>
    </source>
</evidence>
<keyword evidence="8 12" id="KW-1133">Transmembrane helix</keyword>
<name>V8CA60_9HELI</name>
<comment type="similarity">
    <text evidence="11">Belongs to the peptidase M48 family.</text>
</comment>
<keyword evidence="15" id="KW-1185">Reference proteome</keyword>
<dbReference type="InterPro" id="IPR050083">
    <property type="entry name" value="HtpX_protease"/>
</dbReference>
<dbReference type="PANTHER" id="PTHR43221:SF1">
    <property type="entry name" value="PROTEASE HTPX"/>
    <property type="match status" value="1"/>
</dbReference>
<dbReference type="RefSeq" id="WP_023928168.1">
    <property type="nucleotide sequence ID" value="NZ_KI669454.1"/>
</dbReference>
<comment type="caution">
    <text evidence="14">The sequence shown here is derived from an EMBL/GenBank/DDBJ whole genome shotgun (WGS) entry which is preliminary data.</text>
</comment>
<dbReference type="PATRIC" id="fig|1357400.3.peg.1916"/>
<evidence type="ECO:0000256" key="6">
    <source>
        <dbReference type="ARBA" id="ARBA00022801"/>
    </source>
</evidence>
<keyword evidence="6 11" id="KW-0378">Hydrolase</keyword>
<evidence type="ECO:0000313" key="14">
    <source>
        <dbReference type="EMBL" id="ETD23621.1"/>
    </source>
</evidence>
<dbReference type="AlphaFoldDB" id="V8CA60"/>
<dbReference type="NCBIfam" id="NF002775">
    <property type="entry name" value="PRK02870.1"/>
    <property type="match status" value="1"/>
</dbReference>
<dbReference type="PANTHER" id="PTHR43221">
    <property type="entry name" value="PROTEASE HTPX"/>
    <property type="match status" value="1"/>
</dbReference>
<feature type="transmembrane region" description="Helical" evidence="12">
    <location>
        <begin position="59"/>
        <end position="76"/>
    </location>
</feature>
<dbReference type="OrthoDB" id="15218at2"/>
<proteinExistence type="inferred from homology"/>
<feature type="transmembrane region" description="Helical" evidence="12">
    <location>
        <begin position="184"/>
        <end position="207"/>
    </location>
</feature>
<evidence type="ECO:0000256" key="11">
    <source>
        <dbReference type="RuleBase" id="RU003983"/>
    </source>
</evidence>
<evidence type="ECO:0000256" key="7">
    <source>
        <dbReference type="ARBA" id="ARBA00022833"/>
    </source>
</evidence>
<dbReference type="GO" id="GO:0006508">
    <property type="term" value="P:proteolysis"/>
    <property type="evidence" value="ECO:0007669"/>
    <property type="project" value="UniProtKB-KW"/>
</dbReference>
<evidence type="ECO:0000256" key="9">
    <source>
        <dbReference type="ARBA" id="ARBA00023049"/>
    </source>
</evidence>
<keyword evidence="7 11" id="KW-0862">Zinc</keyword>
<dbReference type="CDD" id="cd07340">
    <property type="entry name" value="M48B_Htpx_like"/>
    <property type="match status" value="1"/>
</dbReference>
<feature type="transmembrane region" description="Helical" evidence="12">
    <location>
        <begin position="219"/>
        <end position="240"/>
    </location>
</feature>
<protein>
    <recommendedName>
        <fullName evidence="13">Peptidase M48 domain-containing protein</fullName>
    </recommendedName>
</protein>
<evidence type="ECO:0000259" key="13">
    <source>
        <dbReference type="Pfam" id="PF01435"/>
    </source>
</evidence>
<keyword evidence="2" id="KW-1003">Cell membrane</keyword>
<evidence type="ECO:0000256" key="5">
    <source>
        <dbReference type="ARBA" id="ARBA00022723"/>
    </source>
</evidence>
<evidence type="ECO:0000256" key="3">
    <source>
        <dbReference type="ARBA" id="ARBA00022670"/>
    </source>
</evidence>
<evidence type="ECO:0000256" key="4">
    <source>
        <dbReference type="ARBA" id="ARBA00022692"/>
    </source>
</evidence>